<gene>
    <name evidence="1" type="ORF">WH96_15070</name>
</gene>
<dbReference type="STRING" id="1489064.WH96_15070"/>
<organism evidence="1 2">
    <name type="scientific">Kiloniella spongiae</name>
    <dbReference type="NCBI Taxonomy" id="1489064"/>
    <lineage>
        <taxon>Bacteria</taxon>
        <taxon>Pseudomonadati</taxon>
        <taxon>Pseudomonadota</taxon>
        <taxon>Alphaproteobacteria</taxon>
        <taxon>Rhodospirillales</taxon>
        <taxon>Kiloniellaceae</taxon>
        <taxon>Kiloniella</taxon>
    </lineage>
</organism>
<protein>
    <submittedName>
        <fullName evidence="1">Uncharacterized protein</fullName>
    </submittedName>
</protein>
<reference evidence="1 2" key="1">
    <citation type="submission" date="2015-03" db="EMBL/GenBank/DDBJ databases">
        <title>Genome Sequence of Kiloniella spongiae MEBiC09566, isolated from a marine sponge.</title>
        <authorList>
            <person name="Shao Z."/>
            <person name="Wang L."/>
            <person name="Li X."/>
        </authorList>
    </citation>
    <scope>NUCLEOTIDE SEQUENCE [LARGE SCALE GENOMIC DNA]</scope>
    <source>
        <strain evidence="1 2">MEBiC09566</strain>
    </source>
</reference>
<evidence type="ECO:0000313" key="2">
    <source>
        <dbReference type="Proteomes" id="UP000035444"/>
    </source>
</evidence>
<dbReference type="Proteomes" id="UP000035444">
    <property type="component" value="Unassembled WGS sequence"/>
</dbReference>
<keyword evidence="2" id="KW-1185">Reference proteome</keyword>
<name>A0A0H2MTL5_9PROT</name>
<dbReference type="OrthoDB" id="14198at2"/>
<proteinExistence type="predicted"/>
<sequence length="116" mass="12885">MTDNTEQKIRAILENTAQKHQTISYRMLAIEAEIPGPQIIHKLTHKLEDIMRTDHSIGALSLVPLAVSRGEPAIPRGGFFILLRELGLYTGSDQGTEAIQKHTNMLAEIYSSFPTS</sequence>
<evidence type="ECO:0000313" key="1">
    <source>
        <dbReference type="EMBL" id="KLN60020.1"/>
    </source>
</evidence>
<accession>A0A0H2MTL5</accession>
<dbReference type="AlphaFoldDB" id="A0A0H2MTL5"/>
<comment type="caution">
    <text evidence="1">The sequence shown here is derived from an EMBL/GenBank/DDBJ whole genome shotgun (WGS) entry which is preliminary data.</text>
</comment>
<dbReference type="EMBL" id="LAQL01000009">
    <property type="protein sequence ID" value="KLN60020.1"/>
    <property type="molecule type" value="Genomic_DNA"/>
</dbReference>
<dbReference type="RefSeq" id="WP_047765009.1">
    <property type="nucleotide sequence ID" value="NZ_LAQL01000009.1"/>
</dbReference>